<sequence length="141" mass="16634">MYCSCICGTDKNKRVNDFSCLFMKNKMCKIRLIFVAEINQTQKAYMYISMLKTWFDAQTYCRTHHTDLTLIENAIENAEVYSLIPAQTNVWIGLYREPWTWSDQTRTSFTNWITGLPDNMKGIQHCATESEKHMNFKPFFS</sequence>
<reference evidence="2" key="3">
    <citation type="submission" date="2025-09" db="UniProtKB">
        <authorList>
            <consortium name="Ensembl"/>
        </authorList>
    </citation>
    <scope>IDENTIFICATION</scope>
</reference>
<dbReference type="InterPro" id="IPR016187">
    <property type="entry name" value="CTDL_fold"/>
</dbReference>
<dbReference type="SUPFAM" id="SSF56436">
    <property type="entry name" value="C-type lectin-like"/>
    <property type="match status" value="1"/>
</dbReference>
<dbReference type="Ensembl" id="ENSSORT00005001583.1">
    <property type="protein sequence ID" value="ENSSORP00005001537.1"/>
    <property type="gene ID" value="ENSSORG00005000956.1"/>
</dbReference>
<reference evidence="2" key="2">
    <citation type="submission" date="2025-08" db="UniProtKB">
        <authorList>
            <consortium name="Ensembl"/>
        </authorList>
    </citation>
    <scope>IDENTIFICATION</scope>
</reference>
<dbReference type="InterPro" id="IPR016186">
    <property type="entry name" value="C-type_lectin-like/link_sf"/>
</dbReference>
<dbReference type="Pfam" id="PF00059">
    <property type="entry name" value="Lectin_C"/>
    <property type="match status" value="1"/>
</dbReference>
<dbReference type="SMART" id="SM00034">
    <property type="entry name" value="CLECT"/>
    <property type="match status" value="1"/>
</dbReference>
<evidence type="ECO:0000313" key="3">
    <source>
        <dbReference type="Proteomes" id="UP000472271"/>
    </source>
</evidence>
<evidence type="ECO:0000259" key="1">
    <source>
        <dbReference type="PROSITE" id="PS50041"/>
    </source>
</evidence>
<proteinExistence type="predicted"/>
<keyword evidence="3" id="KW-1185">Reference proteome</keyword>
<dbReference type="PANTHER" id="PTHR45784">
    <property type="entry name" value="C-TYPE LECTIN DOMAIN FAMILY 20 MEMBER A-RELATED"/>
    <property type="match status" value="1"/>
</dbReference>
<name>A0A672Y547_9TELE</name>
<evidence type="ECO:0000313" key="2">
    <source>
        <dbReference type="Ensembl" id="ENSSORP00005001537.1"/>
    </source>
</evidence>
<dbReference type="InParanoid" id="A0A672Y547"/>
<dbReference type="Gene3D" id="3.10.100.10">
    <property type="entry name" value="Mannose-Binding Protein A, subunit A"/>
    <property type="match status" value="1"/>
</dbReference>
<reference evidence="2" key="1">
    <citation type="submission" date="2019-06" db="EMBL/GenBank/DDBJ databases">
        <authorList>
            <consortium name="Wellcome Sanger Institute Data Sharing"/>
        </authorList>
    </citation>
    <scope>NUCLEOTIDE SEQUENCE [LARGE SCALE GENOMIC DNA]</scope>
</reference>
<protein>
    <recommendedName>
        <fullName evidence="1">C-type lectin domain-containing protein</fullName>
    </recommendedName>
</protein>
<dbReference type="InterPro" id="IPR001304">
    <property type="entry name" value="C-type_lectin-like"/>
</dbReference>
<accession>A0A672Y547</accession>
<dbReference type="Proteomes" id="UP000472271">
    <property type="component" value="Chromosome 16"/>
</dbReference>
<feature type="domain" description="C-type lectin" evidence="1">
    <location>
        <begin position="40"/>
        <end position="128"/>
    </location>
</feature>
<organism evidence="2 3">
    <name type="scientific">Sphaeramia orbicularis</name>
    <name type="common">orbiculate cardinalfish</name>
    <dbReference type="NCBI Taxonomy" id="375764"/>
    <lineage>
        <taxon>Eukaryota</taxon>
        <taxon>Metazoa</taxon>
        <taxon>Chordata</taxon>
        <taxon>Craniata</taxon>
        <taxon>Vertebrata</taxon>
        <taxon>Euteleostomi</taxon>
        <taxon>Actinopterygii</taxon>
        <taxon>Neopterygii</taxon>
        <taxon>Teleostei</taxon>
        <taxon>Neoteleostei</taxon>
        <taxon>Acanthomorphata</taxon>
        <taxon>Gobiaria</taxon>
        <taxon>Kurtiformes</taxon>
        <taxon>Apogonoidei</taxon>
        <taxon>Apogonidae</taxon>
        <taxon>Apogoninae</taxon>
        <taxon>Sphaeramia</taxon>
    </lineage>
</organism>
<dbReference type="PROSITE" id="PS50041">
    <property type="entry name" value="C_TYPE_LECTIN_2"/>
    <property type="match status" value="1"/>
</dbReference>
<dbReference type="PANTHER" id="PTHR45784:SF3">
    <property type="entry name" value="C-TYPE LECTIN DOMAIN FAMILY 4 MEMBER K-LIKE-RELATED"/>
    <property type="match status" value="1"/>
</dbReference>
<dbReference type="AlphaFoldDB" id="A0A672Y547"/>